<protein>
    <submittedName>
        <fullName evidence="1">Uncharacterized protein</fullName>
    </submittedName>
</protein>
<dbReference type="HOGENOM" id="CLU_2793425_0_0_1"/>
<evidence type="ECO:0000313" key="1">
    <source>
        <dbReference type="EMBL" id="KIL59015.1"/>
    </source>
</evidence>
<dbReference type="EMBL" id="KN818324">
    <property type="protein sequence ID" value="KIL59015.1"/>
    <property type="molecule type" value="Genomic_DNA"/>
</dbReference>
<reference evidence="1 2" key="1">
    <citation type="submission" date="2014-04" db="EMBL/GenBank/DDBJ databases">
        <title>Evolutionary Origins and Diversification of the Mycorrhizal Mutualists.</title>
        <authorList>
            <consortium name="DOE Joint Genome Institute"/>
            <consortium name="Mycorrhizal Genomics Consortium"/>
            <person name="Kohler A."/>
            <person name="Kuo A."/>
            <person name="Nagy L.G."/>
            <person name="Floudas D."/>
            <person name="Copeland A."/>
            <person name="Barry K.W."/>
            <person name="Cichocki N."/>
            <person name="Veneault-Fourrey C."/>
            <person name="LaButti K."/>
            <person name="Lindquist E.A."/>
            <person name="Lipzen A."/>
            <person name="Lundell T."/>
            <person name="Morin E."/>
            <person name="Murat C."/>
            <person name="Riley R."/>
            <person name="Ohm R."/>
            <person name="Sun H."/>
            <person name="Tunlid A."/>
            <person name="Henrissat B."/>
            <person name="Grigoriev I.V."/>
            <person name="Hibbett D.S."/>
            <person name="Martin F."/>
        </authorList>
    </citation>
    <scope>NUCLEOTIDE SEQUENCE [LARGE SCALE GENOMIC DNA]</scope>
    <source>
        <strain evidence="1 2">Koide BX008</strain>
    </source>
</reference>
<sequence>MLPSDDDVLIRKLLFSVWNLVNVTIKEVPQRCQRSKRLADYDSILANVEHKGDMEFSGLLRNIAKKNS</sequence>
<name>A0A0C2S8E1_AMAMK</name>
<evidence type="ECO:0000313" key="2">
    <source>
        <dbReference type="Proteomes" id="UP000054549"/>
    </source>
</evidence>
<dbReference type="AlphaFoldDB" id="A0A0C2S8E1"/>
<dbReference type="InParanoid" id="A0A0C2S8E1"/>
<organism evidence="1 2">
    <name type="scientific">Amanita muscaria (strain Koide BX008)</name>
    <dbReference type="NCBI Taxonomy" id="946122"/>
    <lineage>
        <taxon>Eukaryota</taxon>
        <taxon>Fungi</taxon>
        <taxon>Dikarya</taxon>
        <taxon>Basidiomycota</taxon>
        <taxon>Agaricomycotina</taxon>
        <taxon>Agaricomycetes</taxon>
        <taxon>Agaricomycetidae</taxon>
        <taxon>Agaricales</taxon>
        <taxon>Pluteineae</taxon>
        <taxon>Amanitaceae</taxon>
        <taxon>Amanita</taxon>
    </lineage>
</organism>
<proteinExistence type="predicted"/>
<gene>
    <name evidence="1" type="ORF">M378DRAFT_169900</name>
</gene>
<keyword evidence="2" id="KW-1185">Reference proteome</keyword>
<accession>A0A0C2S8E1</accession>
<dbReference type="Proteomes" id="UP000054549">
    <property type="component" value="Unassembled WGS sequence"/>
</dbReference>